<feature type="chain" id="PRO_5035999512" evidence="5">
    <location>
        <begin position="22"/>
        <end position="361"/>
    </location>
</feature>
<dbReference type="Pfam" id="PF00657">
    <property type="entry name" value="Lipase_GDSL"/>
    <property type="match status" value="1"/>
</dbReference>
<evidence type="ECO:0000313" key="7">
    <source>
        <dbReference type="EnsemblPlants" id="KQJ90414"/>
    </source>
</evidence>
<dbReference type="Proteomes" id="UP000008810">
    <property type="component" value="Chromosome 4"/>
</dbReference>
<dbReference type="PANTHER" id="PTHR22835:SF683">
    <property type="entry name" value="OS05G0506800 PROTEIN"/>
    <property type="match status" value="1"/>
</dbReference>
<evidence type="ECO:0000256" key="5">
    <source>
        <dbReference type="SAM" id="SignalP"/>
    </source>
</evidence>
<protein>
    <submittedName>
        <fullName evidence="6 7">Uncharacterized protein</fullName>
    </submittedName>
</protein>
<dbReference type="FunCoup" id="A0A0Q3ESE7">
    <property type="interactions" value="68"/>
</dbReference>
<comment type="similarity">
    <text evidence="1">Belongs to the 'GDSL' lipolytic enzyme family.</text>
</comment>
<organism evidence="6">
    <name type="scientific">Brachypodium distachyon</name>
    <name type="common">Purple false brome</name>
    <name type="synonym">Trachynia distachya</name>
    <dbReference type="NCBI Taxonomy" id="15368"/>
    <lineage>
        <taxon>Eukaryota</taxon>
        <taxon>Viridiplantae</taxon>
        <taxon>Streptophyta</taxon>
        <taxon>Embryophyta</taxon>
        <taxon>Tracheophyta</taxon>
        <taxon>Spermatophyta</taxon>
        <taxon>Magnoliopsida</taxon>
        <taxon>Liliopsida</taxon>
        <taxon>Poales</taxon>
        <taxon>Poaceae</taxon>
        <taxon>BOP clade</taxon>
        <taxon>Pooideae</taxon>
        <taxon>Stipodae</taxon>
        <taxon>Brachypodieae</taxon>
        <taxon>Brachypodium</taxon>
    </lineage>
</organism>
<dbReference type="InParanoid" id="A0A0Q3ESE7"/>
<dbReference type="AlphaFoldDB" id="A0A0Q3ESE7"/>
<reference evidence="6 7" key="1">
    <citation type="journal article" date="2010" name="Nature">
        <title>Genome sequencing and analysis of the model grass Brachypodium distachyon.</title>
        <authorList>
            <consortium name="International Brachypodium Initiative"/>
        </authorList>
    </citation>
    <scope>NUCLEOTIDE SEQUENCE [LARGE SCALE GENOMIC DNA]</scope>
    <source>
        <strain evidence="6 7">Bd21</strain>
    </source>
</reference>
<name>A0A0Q3ESE7_BRADI</name>
<gene>
    <name evidence="6" type="ORF">BRADI_4g31395v3</name>
</gene>
<dbReference type="InterPro" id="IPR036514">
    <property type="entry name" value="SGNH_hydro_sf"/>
</dbReference>
<dbReference type="EnsemblPlants" id="KQJ90414">
    <property type="protein sequence ID" value="KQJ90414"/>
    <property type="gene ID" value="BRADI_4g31395v3"/>
</dbReference>
<dbReference type="CDD" id="cd01837">
    <property type="entry name" value="SGNH_plant_lipase_like"/>
    <property type="match status" value="1"/>
</dbReference>
<feature type="signal peptide" evidence="5">
    <location>
        <begin position="1"/>
        <end position="21"/>
    </location>
</feature>
<evidence type="ECO:0000256" key="2">
    <source>
        <dbReference type="ARBA" id="ARBA00022729"/>
    </source>
</evidence>
<keyword evidence="8" id="KW-1185">Reference proteome</keyword>
<evidence type="ECO:0000313" key="6">
    <source>
        <dbReference type="EMBL" id="KQJ90414.1"/>
    </source>
</evidence>
<keyword evidence="3" id="KW-0378">Hydrolase</keyword>
<dbReference type="InterPro" id="IPR035669">
    <property type="entry name" value="SGNH_plant_lipase-like"/>
</dbReference>
<dbReference type="Gramene" id="KQJ90414">
    <property type="protein sequence ID" value="KQJ90414"/>
    <property type="gene ID" value="BRADI_4g31395v3"/>
</dbReference>
<dbReference type="PANTHER" id="PTHR22835">
    <property type="entry name" value="ZINC FINGER FYVE DOMAIN CONTAINING PROTEIN"/>
    <property type="match status" value="1"/>
</dbReference>
<accession>A0A0Q3ESE7</accession>
<evidence type="ECO:0000313" key="8">
    <source>
        <dbReference type="Proteomes" id="UP000008810"/>
    </source>
</evidence>
<reference evidence="6" key="2">
    <citation type="submission" date="2017-06" db="EMBL/GenBank/DDBJ databases">
        <title>WGS assembly of Brachypodium distachyon.</title>
        <authorList>
            <consortium name="The International Brachypodium Initiative"/>
            <person name="Lucas S."/>
            <person name="Harmon-Smith M."/>
            <person name="Lail K."/>
            <person name="Tice H."/>
            <person name="Grimwood J."/>
            <person name="Bruce D."/>
            <person name="Barry K."/>
            <person name="Shu S."/>
            <person name="Lindquist E."/>
            <person name="Wang M."/>
            <person name="Pitluck S."/>
            <person name="Vogel J.P."/>
            <person name="Garvin D.F."/>
            <person name="Mockler T.C."/>
            <person name="Schmutz J."/>
            <person name="Rokhsar D."/>
            <person name="Bevan M.W."/>
        </authorList>
    </citation>
    <scope>NUCLEOTIDE SEQUENCE</scope>
    <source>
        <strain evidence="6">Bd21</strain>
    </source>
</reference>
<dbReference type="GO" id="GO:0016788">
    <property type="term" value="F:hydrolase activity, acting on ester bonds"/>
    <property type="evidence" value="ECO:0007669"/>
    <property type="project" value="InterPro"/>
</dbReference>
<keyword evidence="4" id="KW-0325">Glycoprotein</keyword>
<dbReference type="Gene3D" id="3.40.50.1110">
    <property type="entry name" value="SGNH hydrolase"/>
    <property type="match status" value="1"/>
</dbReference>
<evidence type="ECO:0000256" key="1">
    <source>
        <dbReference type="ARBA" id="ARBA00008668"/>
    </source>
</evidence>
<reference evidence="7" key="3">
    <citation type="submission" date="2018-08" db="UniProtKB">
        <authorList>
            <consortium name="EnsemblPlants"/>
        </authorList>
    </citation>
    <scope>IDENTIFICATION</scope>
    <source>
        <strain evidence="7">cv. Bd21</strain>
    </source>
</reference>
<sequence>MELMPFVLSVLFLSCVHGASSDSRYFTSMFTLGDSHIDVGNFLIMAAQVMPALTVWHDKPPYGMTFFGHPTGRVSDGRVTIDFIAEEFGLPLLRASLLNNSDVSRGVDFAVGGATAIDVDFYERNNLVQFKLLNNSLNVQLGWFEELKPSICNTTQVNTGCRGCFSKSLFFVGEFGVNDYNFIWMAGKSEDEVRSYVPRVVKNIAMGVEQYTNGCSPTMLTLRSNSSKTDYDHTGCLLDINRVARYHNSVLRVALGVLRRKYAHARIIFADFYNPIVTILENPGRFGVVGADALRTCCGGGGVYNWNISALCGMPGVPACKDPSAFVSWDGVHYTEAINRYIAQGWLHGPFADPPIHNVIG</sequence>
<dbReference type="OrthoDB" id="1600564at2759"/>
<evidence type="ECO:0000256" key="3">
    <source>
        <dbReference type="ARBA" id="ARBA00022801"/>
    </source>
</evidence>
<proteinExistence type="inferred from homology"/>
<evidence type="ECO:0000256" key="4">
    <source>
        <dbReference type="ARBA" id="ARBA00023180"/>
    </source>
</evidence>
<dbReference type="InterPro" id="IPR001087">
    <property type="entry name" value="GDSL"/>
</dbReference>
<keyword evidence="2 5" id="KW-0732">Signal</keyword>
<dbReference type="EMBL" id="CM000883">
    <property type="protein sequence ID" value="KQJ90414.1"/>
    <property type="molecule type" value="Genomic_DNA"/>
</dbReference>